<gene>
    <name evidence="1" type="ORF">HQ38_07385</name>
</gene>
<dbReference type="EMBL" id="JQJC01000021">
    <property type="protein sequence ID" value="KGN94012.1"/>
    <property type="molecule type" value="Genomic_DNA"/>
</dbReference>
<reference evidence="1 2" key="1">
    <citation type="submission" date="2014-08" db="EMBL/GenBank/DDBJ databases">
        <title>Porphyromonas crevioricanis strain:COT-253_OH1447 Genome sequencing.</title>
        <authorList>
            <person name="Wallis C."/>
            <person name="Deusch O."/>
            <person name="O'Flynn C."/>
            <person name="Davis I."/>
            <person name="Jospin G."/>
            <person name="Darling A.E."/>
            <person name="Coil D.A."/>
            <person name="Alexiev A."/>
            <person name="Horsfall A."/>
            <person name="Kirkwood N."/>
            <person name="Harris S."/>
            <person name="Eisen J.A."/>
        </authorList>
    </citation>
    <scope>NUCLEOTIDE SEQUENCE [LARGE SCALE GENOMIC DNA]</scope>
    <source>
        <strain evidence="2">COT-253 OH1447</strain>
    </source>
</reference>
<comment type="caution">
    <text evidence="1">The sequence shown here is derived from an EMBL/GenBank/DDBJ whole genome shotgun (WGS) entry which is preliminary data.</text>
</comment>
<dbReference type="Proteomes" id="UP000030136">
    <property type="component" value="Unassembled WGS sequence"/>
</dbReference>
<organism evidence="1 2">
    <name type="scientific">Porphyromonas crevioricanis</name>
    <dbReference type="NCBI Taxonomy" id="393921"/>
    <lineage>
        <taxon>Bacteria</taxon>
        <taxon>Pseudomonadati</taxon>
        <taxon>Bacteroidota</taxon>
        <taxon>Bacteroidia</taxon>
        <taxon>Bacteroidales</taxon>
        <taxon>Porphyromonadaceae</taxon>
        <taxon>Porphyromonas</taxon>
    </lineage>
</organism>
<evidence type="ECO:0000313" key="2">
    <source>
        <dbReference type="Proteomes" id="UP000030136"/>
    </source>
</evidence>
<evidence type="ECO:0000313" key="1">
    <source>
        <dbReference type="EMBL" id="KGN94012.1"/>
    </source>
</evidence>
<proteinExistence type="predicted"/>
<accession>A0AB34PEN2</accession>
<name>A0AB34PEN2_9PORP</name>
<dbReference type="AlphaFoldDB" id="A0AB34PEN2"/>
<protein>
    <submittedName>
        <fullName evidence="1">Uncharacterized protein</fullName>
    </submittedName>
</protein>
<sequence>MLPSTFELTRVLRGVHPQDFAIAESVVSGQEAIHANFLSSCMTFLIDIFCKLFAPPKGQEERGKKTLRTS</sequence>